<proteinExistence type="predicted"/>
<gene>
    <name evidence="2" type="ORF">XAT740_LOCUS20189</name>
</gene>
<comment type="caution">
    <text evidence="2">The sequence shown here is derived from an EMBL/GenBank/DDBJ whole genome shotgun (WGS) entry which is preliminary data.</text>
</comment>
<dbReference type="Pfam" id="PF00646">
    <property type="entry name" value="F-box"/>
    <property type="match status" value="1"/>
</dbReference>
<dbReference type="CDD" id="cd09917">
    <property type="entry name" value="F-box_SF"/>
    <property type="match status" value="1"/>
</dbReference>
<protein>
    <recommendedName>
        <fullName evidence="1">F-box domain-containing protein</fullName>
    </recommendedName>
</protein>
<dbReference type="Proteomes" id="UP000663828">
    <property type="component" value="Unassembled WGS sequence"/>
</dbReference>
<sequence length="558" mass="64234">MTSNSHGFTLGTLPNELLYRILGILDNQTILFSFRLTCRRFYSIVQTYNHYQLDFRSVSKPNFRSICRSIHPEHIVSLTLSNENQTANQIKCFLSSFPFQQMTRLRSLTLFKIDYQDFHTILQALSTISSLSLTFSNNNFQNSETLSLLSSIISGRYLRSLTFDLSTENISQISWSNDCLLQSLTIFQSIDFTQLCTILSSALQLKKIVLQDCIVTINRDTDVSMAYTQLISLTLNDSELDMSGCELLLSVVPSLEYFRIIGGSQLCDGSFWENLIKKQLLKLTKFEFGLPGEASLTLNNSSEVQTLIASFRTAFWLEVKQWFVTCYYFKSSSSYCLYSLPICKSNVKLFPNKDKLFYSTYSYFSQDISMTDNIKEMQLNLTKLMAGDKDDQATTYPYFRNLTKLLIDIDDEWPMNSVEFLSSFINLSHIVNLTIRLNLSIKYDFDKLLHITHFFDQTSHLQSLVIDNSEISAETICSLVPHHVRHFQVTISSIQDMKLLIEQMVYLWSITFEAFSAEDLEIDLSNWLAETRPGSTLKYENSVLSIWLDRATTSTNKQ</sequence>
<dbReference type="InterPro" id="IPR032675">
    <property type="entry name" value="LRR_dom_sf"/>
</dbReference>
<dbReference type="AlphaFoldDB" id="A0A814RQQ2"/>
<dbReference type="SUPFAM" id="SSF52047">
    <property type="entry name" value="RNI-like"/>
    <property type="match status" value="1"/>
</dbReference>
<dbReference type="Gene3D" id="3.80.10.10">
    <property type="entry name" value="Ribonuclease Inhibitor"/>
    <property type="match status" value="1"/>
</dbReference>
<dbReference type="InterPro" id="IPR001810">
    <property type="entry name" value="F-box_dom"/>
</dbReference>
<dbReference type="PROSITE" id="PS50181">
    <property type="entry name" value="FBOX"/>
    <property type="match status" value="1"/>
</dbReference>
<dbReference type="InterPro" id="IPR036047">
    <property type="entry name" value="F-box-like_dom_sf"/>
</dbReference>
<dbReference type="EMBL" id="CAJNOR010001402">
    <property type="protein sequence ID" value="CAF1136605.1"/>
    <property type="molecule type" value="Genomic_DNA"/>
</dbReference>
<accession>A0A814RQQ2</accession>
<evidence type="ECO:0000313" key="3">
    <source>
        <dbReference type="Proteomes" id="UP000663828"/>
    </source>
</evidence>
<evidence type="ECO:0000259" key="1">
    <source>
        <dbReference type="PROSITE" id="PS50181"/>
    </source>
</evidence>
<evidence type="ECO:0000313" key="2">
    <source>
        <dbReference type="EMBL" id="CAF1136605.1"/>
    </source>
</evidence>
<reference evidence="2" key="1">
    <citation type="submission" date="2021-02" db="EMBL/GenBank/DDBJ databases">
        <authorList>
            <person name="Nowell W R."/>
        </authorList>
    </citation>
    <scope>NUCLEOTIDE SEQUENCE</scope>
</reference>
<name>A0A814RQQ2_ADIRI</name>
<dbReference type="SUPFAM" id="SSF81383">
    <property type="entry name" value="F-box domain"/>
    <property type="match status" value="1"/>
</dbReference>
<feature type="domain" description="F-box" evidence="1">
    <location>
        <begin position="7"/>
        <end position="58"/>
    </location>
</feature>
<keyword evidence="3" id="KW-1185">Reference proteome</keyword>
<organism evidence="2 3">
    <name type="scientific">Adineta ricciae</name>
    <name type="common">Rotifer</name>
    <dbReference type="NCBI Taxonomy" id="249248"/>
    <lineage>
        <taxon>Eukaryota</taxon>
        <taxon>Metazoa</taxon>
        <taxon>Spiralia</taxon>
        <taxon>Gnathifera</taxon>
        <taxon>Rotifera</taxon>
        <taxon>Eurotatoria</taxon>
        <taxon>Bdelloidea</taxon>
        <taxon>Adinetida</taxon>
        <taxon>Adinetidae</taxon>
        <taxon>Adineta</taxon>
    </lineage>
</organism>